<dbReference type="EMBL" id="JACEEZ010009539">
    <property type="protein sequence ID" value="KAG0722432.1"/>
    <property type="molecule type" value="Genomic_DNA"/>
</dbReference>
<organism evidence="1 2">
    <name type="scientific">Chionoecetes opilio</name>
    <name type="common">Atlantic snow crab</name>
    <name type="synonym">Cancer opilio</name>
    <dbReference type="NCBI Taxonomy" id="41210"/>
    <lineage>
        <taxon>Eukaryota</taxon>
        <taxon>Metazoa</taxon>
        <taxon>Ecdysozoa</taxon>
        <taxon>Arthropoda</taxon>
        <taxon>Crustacea</taxon>
        <taxon>Multicrustacea</taxon>
        <taxon>Malacostraca</taxon>
        <taxon>Eumalacostraca</taxon>
        <taxon>Eucarida</taxon>
        <taxon>Decapoda</taxon>
        <taxon>Pleocyemata</taxon>
        <taxon>Brachyura</taxon>
        <taxon>Eubrachyura</taxon>
        <taxon>Majoidea</taxon>
        <taxon>Majidae</taxon>
        <taxon>Chionoecetes</taxon>
    </lineage>
</organism>
<comment type="caution">
    <text evidence="1">The sequence shown here is derived from an EMBL/GenBank/DDBJ whole genome shotgun (WGS) entry which is preliminary data.</text>
</comment>
<protein>
    <submittedName>
        <fullName evidence="1">Uncharacterized protein</fullName>
    </submittedName>
</protein>
<keyword evidence="2" id="KW-1185">Reference proteome</keyword>
<name>A0A8J5CY21_CHIOP</name>
<proteinExistence type="predicted"/>
<gene>
    <name evidence="1" type="ORF">GWK47_044500</name>
</gene>
<sequence>MYIIFRCPNAARHFDVYRGYNAVCLYFTPGMPCVPITRSATTTTLPQPTPPIPHGYSQHARRPLLTCGPESVHHCSCLRVPAYNLCSLPWLKTVCLPPAVSCCSPAMQMEDLINFSEHGAEGLDKEIRKEEVVTPKEDDTSPEQYERLDRMIQLEQKVERMKMVLELLLRDKGGEKDVRRPVR</sequence>
<evidence type="ECO:0000313" key="2">
    <source>
        <dbReference type="Proteomes" id="UP000770661"/>
    </source>
</evidence>
<reference evidence="1" key="1">
    <citation type="submission" date="2020-07" db="EMBL/GenBank/DDBJ databases">
        <title>The High-quality genome of the commercially important snow crab, Chionoecetes opilio.</title>
        <authorList>
            <person name="Jeong J.-H."/>
            <person name="Ryu S."/>
        </authorList>
    </citation>
    <scope>NUCLEOTIDE SEQUENCE</scope>
    <source>
        <strain evidence="1">MADBK_172401_WGS</strain>
        <tissue evidence="1">Digestive gland</tissue>
    </source>
</reference>
<accession>A0A8J5CY21</accession>
<evidence type="ECO:0000313" key="1">
    <source>
        <dbReference type="EMBL" id="KAG0722432.1"/>
    </source>
</evidence>
<dbReference type="Proteomes" id="UP000770661">
    <property type="component" value="Unassembled WGS sequence"/>
</dbReference>
<dbReference type="AlphaFoldDB" id="A0A8J5CY21"/>